<proteinExistence type="predicted"/>
<feature type="compositionally biased region" description="Polar residues" evidence="2">
    <location>
        <begin position="1"/>
        <end position="14"/>
    </location>
</feature>
<dbReference type="AlphaFoldDB" id="A0AA35URT3"/>
<evidence type="ECO:0000256" key="1">
    <source>
        <dbReference type="SAM" id="Coils"/>
    </source>
</evidence>
<dbReference type="Proteomes" id="UP001177003">
    <property type="component" value="Chromosome 0"/>
</dbReference>
<keyword evidence="4" id="KW-1185">Reference proteome</keyword>
<feature type="region of interest" description="Disordered" evidence="2">
    <location>
        <begin position="1"/>
        <end position="22"/>
    </location>
</feature>
<keyword evidence="1" id="KW-0175">Coiled coil</keyword>
<reference evidence="3" key="1">
    <citation type="submission" date="2023-04" db="EMBL/GenBank/DDBJ databases">
        <authorList>
            <person name="Vijverberg K."/>
            <person name="Xiong W."/>
            <person name="Schranz E."/>
        </authorList>
    </citation>
    <scope>NUCLEOTIDE SEQUENCE</scope>
</reference>
<gene>
    <name evidence="3" type="ORF">LSALG_LOCUS4551</name>
</gene>
<name>A0AA35URT3_LACSI</name>
<evidence type="ECO:0000313" key="4">
    <source>
        <dbReference type="Proteomes" id="UP001177003"/>
    </source>
</evidence>
<evidence type="ECO:0000256" key="2">
    <source>
        <dbReference type="SAM" id="MobiDB-lite"/>
    </source>
</evidence>
<protein>
    <submittedName>
        <fullName evidence="3">Uncharacterized protein</fullName>
    </submittedName>
</protein>
<organism evidence="3 4">
    <name type="scientific">Lactuca saligna</name>
    <name type="common">Willowleaf lettuce</name>
    <dbReference type="NCBI Taxonomy" id="75948"/>
    <lineage>
        <taxon>Eukaryota</taxon>
        <taxon>Viridiplantae</taxon>
        <taxon>Streptophyta</taxon>
        <taxon>Embryophyta</taxon>
        <taxon>Tracheophyta</taxon>
        <taxon>Spermatophyta</taxon>
        <taxon>Magnoliopsida</taxon>
        <taxon>eudicotyledons</taxon>
        <taxon>Gunneridae</taxon>
        <taxon>Pentapetalae</taxon>
        <taxon>asterids</taxon>
        <taxon>campanulids</taxon>
        <taxon>Asterales</taxon>
        <taxon>Asteraceae</taxon>
        <taxon>Cichorioideae</taxon>
        <taxon>Cichorieae</taxon>
        <taxon>Lactucinae</taxon>
        <taxon>Lactuca</taxon>
    </lineage>
</organism>
<evidence type="ECO:0000313" key="3">
    <source>
        <dbReference type="EMBL" id="CAI9263876.1"/>
    </source>
</evidence>
<feature type="coiled-coil region" evidence="1">
    <location>
        <begin position="215"/>
        <end position="242"/>
    </location>
</feature>
<dbReference type="EMBL" id="OX465086">
    <property type="protein sequence ID" value="CAI9263876.1"/>
    <property type="molecule type" value="Genomic_DNA"/>
</dbReference>
<sequence>MTTIGDVPDSTNVSDDPPPTFTIEETTKPTFEEDLSDDLIFKDDSTIVGVISSLTSLNMLQNPSYSKPFYDFGLSSPFEESQEEHDEANKKFSPRVSLESDQDPLALLELRYNVASAISKVDSLDKKVAGLDSMIDKKLTSLNFKLELILKSLSKMQATTPSELDRANHLDQLISLRLKQTIEEVQYKCNDSLDHHISTTTIMLKINDDMINATNELIRKNHVRHEKEIQRLEKEIHKKDAMNMIMQEVLIKLIRATWNIVDVRNNKFDEMLVILDETFSYLKAQAFTNETYDSLTKQLKTIFQRVFEPSEELKHKSILASEVGPSHARGGRKRKKRKNYTMKPRLGVCAMR</sequence>
<accession>A0AA35URT3</accession>